<dbReference type="Proteomes" id="UP000217549">
    <property type="component" value="Chromosome I"/>
</dbReference>
<evidence type="ECO:0000256" key="1">
    <source>
        <dbReference type="ARBA" id="ARBA00004651"/>
    </source>
</evidence>
<feature type="transmembrane region" description="Helical" evidence="6">
    <location>
        <begin position="193"/>
        <end position="210"/>
    </location>
</feature>
<evidence type="ECO:0000313" key="8">
    <source>
        <dbReference type="Proteomes" id="UP000217549"/>
    </source>
</evidence>
<feature type="transmembrane region" description="Helical" evidence="6">
    <location>
        <begin position="390"/>
        <end position="412"/>
    </location>
</feature>
<comment type="subcellular location">
    <subcellularLocation>
        <location evidence="1">Cell membrane</location>
        <topology evidence="1">Multi-pass membrane protein</topology>
    </subcellularLocation>
</comment>
<dbReference type="EMBL" id="LT907978">
    <property type="protein sequence ID" value="SOB73629.1"/>
    <property type="molecule type" value="Genomic_DNA"/>
</dbReference>
<feature type="transmembrane region" description="Helical" evidence="6">
    <location>
        <begin position="259"/>
        <end position="286"/>
    </location>
</feature>
<keyword evidence="3 6" id="KW-0812">Transmembrane</keyword>
<dbReference type="KEGG" id="ehl:EHLA_3081"/>
<dbReference type="InterPro" id="IPR050833">
    <property type="entry name" value="Poly_Biosynth_Transport"/>
</dbReference>
<dbReference type="AlphaFoldDB" id="A0A285PVK2"/>
<evidence type="ECO:0000313" key="7">
    <source>
        <dbReference type="EMBL" id="SOB73629.1"/>
    </source>
</evidence>
<keyword evidence="2" id="KW-1003">Cell membrane</keyword>
<evidence type="ECO:0000256" key="2">
    <source>
        <dbReference type="ARBA" id="ARBA00022475"/>
    </source>
</evidence>
<name>A0A285PVK2_9FIRM</name>
<feature type="transmembrane region" description="Helical" evidence="6">
    <location>
        <begin position="50"/>
        <end position="70"/>
    </location>
</feature>
<feature type="transmembrane region" description="Helical" evidence="6">
    <location>
        <begin position="334"/>
        <end position="354"/>
    </location>
</feature>
<keyword evidence="4 6" id="KW-1133">Transmembrane helix</keyword>
<organism evidence="7 8">
    <name type="scientific">Anaerobutyricum hallii</name>
    <dbReference type="NCBI Taxonomy" id="39488"/>
    <lineage>
        <taxon>Bacteria</taxon>
        <taxon>Bacillati</taxon>
        <taxon>Bacillota</taxon>
        <taxon>Clostridia</taxon>
        <taxon>Lachnospirales</taxon>
        <taxon>Lachnospiraceae</taxon>
        <taxon>Anaerobutyricum</taxon>
    </lineage>
</organism>
<proteinExistence type="predicted"/>
<sequence length="482" mass="55010">MAGKNKDASLNKRAFTSGFFFILAQLFARGLTFAVTPIYSRLLTQAQYGIVRTYESWLLIAYTVMSLCLWRSVDVAKNDFEEDYNGYVSSVHTLSYIAIAFFFGICMIFKTQVQDFCQMDDLMFYSCFLYVFTYTSMLYVQRRDKQVLKYKFSTMATLLTIVPGTFLSIWLIYRGRVQGLVDQLVDRRVIGYYVPQIIGGAIVAIVIWTQGKKFINLKYWKYGLAFSLPLIPEALSIQIMNQSDKIMIQKMISNEAAGIFALATTISFIIWILEDSVWNAWIPWLYAKISQGEEKEVAKPWTSVMHMFGILSWVIVMLAPEAIAILGPAKYRPAVWLIAPMVSGTLFRFYSYSYSALQNYYKRTQYVAAGTIGTMVLNVILNYVCILNFGYMAAAYTTAFSYIILLLVQGILEHKITGMVIVPLRKTLLIAVVYGAINLLSMNLYKVAWYFRYAVLILVVAAAAIALRKQMAAVLKMFKKRK</sequence>
<feature type="transmembrane region" description="Helical" evidence="6">
    <location>
        <begin position="152"/>
        <end position="173"/>
    </location>
</feature>
<dbReference type="PANTHER" id="PTHR30250:SF11">
    <property type="entry name" value="O-ANTIGEN TRANSPORTER-RELATED"/>
    <property type="match status" value="1"/>
</dbReference>
<evidence type="ECO:0000256" key="5">
    <source>
        <dbReference type="ARBA" id="ARBA00023136"/>
    </source>
</evidence>
<evidence type="ECO:0000256" key="6">
    <source>
        <dbReference type="SAM" id="Phobius"/>
    </source>
</evidence>
<feature type="transmembrane region" description="Helical" evidence="6">
    <location>
        <begin position="91"/>
        <end position="110"/>
    </location>
</feature>
<dbReference type="STRING" id="39488.ERS852450_02671"/>
<keyword evidence="5 6" id="KW-0472">Membrane</keyword>
<evidence type="ECO:0000256" key="4">
    <source>
        <dbReference type="ARBA" id="ARBA00022989"/>
    </source>
</evidence>
<dbReference type="PANTHER" id="PTHR30250">
    <property type="entry name" value="PST FAMILY PREDICTED COLANIC ACID TRANSPORTER"/>
    <property type="match status" value="1"/>
</dbReference>
<accession>A0A285PVK2</accession>
<dbReference type="RefSeq" id="WP_096241329.1">
    <property type="nucleotide sequence ID" value="NZ_LT907978.1"/>
</dbReference>
<feature type="transmembrane region" description="Helical" evidence="6">
    <location>
        <begin position="307"/>
        <end position="328"/>
    </location>
</feature>
<evidence type="ECO:0000256" key="3">
    <source>
        <dbReference type="ARBA" id="ARBA00022692"/>
    </source>
</evidence>
<keyword evidence="8" id="KW-1185">Reference proteome</keyword>
<reference evidence="8" key="1">
    <citation type="submission" date="2017-09" db="EMBL/GenBank/DDBJ databases">
        <authorList>
            <person name="Shetty A S."/>
        </authorList>
    </citation>
    <scope>NUCLEOTIDE SEQUENCE [LARGE SCALE GENOMIC DNA]</scope>
</reference>
<protein>
    <submittedName>
        <fullName evidence="7">Polysaccharide biosynthesis C-terminal domain</fullName>
    </submittedName>
</protein>
<gene>
    <name evidence="7" type="ORF">EHLA_3081</name>
</gene>
<feature type="transmembrane region" description="Helical" evidence="6">
    <location>
        <begin position="450"/>
        <end position="467"/>
    </location>
</feature>
<feature type="transmembrane region" description="Helical" evidence="6">
    <location>
        <begin position="366"/>
        <end position="384"/>
    </location>
</feature>
<dbReference type="InterPro" id="IPR002797">
    <property type="entry name" value="Polysacc_synth"/>
</dbReference>
<dbReference type="GO" id="GO:0005886">
    <property type="term" value="C:plasma membrane"/>
    <property type="evidence" value="ECO:0007669"/>
    <property type="project" value="UniProtKB-SubCell"/>
</dbReference>
<dbReference type="Pfam" id="PF01943">
    <property type="entry name" value="Polysacc_synt"/>
    <property type="match status" value="1"/>
</dbReference>
<feature type="transmembrane region" description="Helical" evidence="6">
    <location>
        <begin position="122"/>
        <end position="140"/>
    </location>
</feature>